<sequence length="194" mass="22616">ILDEDSQWPDASLKTIEKLTLTLIGSIMKRSASDNIWPFKSIKPWILVYRVTIKRDPKKNEQFLMTYVRTVHELFGKNENCLVESGALLEYFLIELIQIEHPDIRKRLFSNTTNGTESSETSDEQKSKLSKFMDEIEQCIYCLYGLVLRKSKMKYLNDHNCRSLELTLDKASIVFYALRPKHLPGYEGRLCTIT</sequence>
<dbReference type="AlphaFoldDB" id="A0A8S3HWK8"/>
<dbReference type="InterPro" id="IPR033053">
    <property type="entry name" value="Hir3/CABIN1"/>
</dbReference>
<dbReference type="GO" id="GO:0006325">
    <property type="term" value="P:chromatin organization"/>
    <property type="evidence" value="ECO:0007669"/>
    <property type="project" value="InterPro"/>
</dbReference>
<evidence type="ECO:0000313" key="4">
    <source>
        <dbReference type="Proteomes" id="UP000681720"/>
    </source>
</evidence>
<evidence type="ECO:0000313" key="3">
    <source>
        <dbReference type="EMBL" id="CAF5187681.1"/>
    </source>
</evidence>
<comment type="caution">
    <text evidence="3">The sequence shown here is derived from an EMBL/GenBank/DDBJ whole genome shotgun (WGS) entry which is preliminary data.</text>
</comment>
<keyword evidence="2" id="KW-0539">Nucleus</keyword>
<dbReference type="GO" id="GO:0031491">
    <property type="term" value="F:nucleosome binding"/>
    <property type="evidence" value="ECO:0007669"/>
    <property type="project" value="TreeGrafter"/>
</dbReference>
<feature type="non-terminal residue" evidence="3">
    <location>
        <position position="1"/>
    </location>
</feature>
<feature type="non-terminal residue" evidence="3">
    <location>
        <position position="194"/>
    </location>
</feature>
<name>A0A8S3HWK8_9BILA</name>
<accession>A0A8S3HWK8</accession>
<dbReference type="PANTHER" id="PTHR15502">
    <property type="entry name" value="CALCINEURIN-BINDING PROTEIN CABIN 1-RELATED"/>
    <property type="match status" value="1"/>
</dbReference>
<organism evidence="3 4">
    <name type="scientific">Rotaria magnacalcarata</name>
    <dbReference type="NCBI Taxonomy" id="392030"/>
    <lineage>
        <taxon>Eukaryota</taxon>
        <taxon>Metazoa</taxon>
        <taxon>Spiralia</taxon>
        <taxon>Gnathifera</taxon>
        <taxon>Rotifera</taxon>
        <taxon>Eurotatoria</taxon>
        <taxon>Bdelloidea</taxon>
        <taxon>Philodinida</taxon>
        <taxon>Philodinidae</taxon>
        <taxon>Rotaria</taxon>
    </lineage>
</organism>
<comment type="subcellular location">
    <subcellularLocation>
        <location evidence="1">Nucleus</location>
    </subcellularLocation>
</comment>
<protein>
    <submittedName>
        <fullName evidence="3">Uncharacterized protein</fullName>
    </submittedName>
</protein>
<evidence type="ECO:0000256" key="1">
    <source>
        <dbReference type="ARBA" id="ARBA00004123"/>
    </source>
</evidence>
<proteinExistence type="predicted"/>
<dbReference type="Proteomes" id="UP000681720">
    <property type="component" value="Unassembled WGS sequence"/>
</dbReference>
<gene>
    <name evidence="3" type="ORF">GIL414_LOCUS71747</name>
</gene>
<dbReference type="PANTHER" id="PTHR15502:SF7">
    <property type="entry name" value="CALCINEURIN-BINDING PROTEIN CABIN-1"/>
    <property type="match status" value="1"/>
</dbReference>
<evidence type="ECO:0000256" key="2">
    <source>
        <dbReference type="ARBA" id="ARBA00023242"/>
    </source>
</evidence>
<reference evidence="3" key="1">
    <citation type="submission" date="2021-02" db="EMBL/GenBank/DDBJ databases">
        <authorList>
            <person name="Nowell W R."/>
        </authorList>
    </citation>
    <scope>NUCLEOTIDE SEQUENCE</scope>
</reference>
<dbReference type="GO" id="GO:0005634">
    <property type="term" value="C:nucleus"/>
    <property type="evidence" value="ECO:0007669"/>
    <property type="project" value="UniProtKB-SubCell"/>
</dbReference>
<dbReference type="EMBL" id="CAJOBJ010334925">
    <property type="protein sequence ID" value="CAF5187681.1"/>
    <property type="molecule type" value="Genomic_DNA"/>
</dbReference>